<evidence type="ECO:0000313" key="3">
    <source>
        <dbReference type="EMBL" id="KAK2952952.1"/>
    </source>
</evidence>
<reference evidence="3 4" key="1">
    <citation type="journal article" date="2022" name="bioRxiv">
        <title>Genomics of Preaxostyla Flagellates Illuminates Evolutionary Transitions and the Path Towards Mitochondrial Loss.</title>
        <authorList>
            <person name="Novak L.V.F."/>
            <person name="Treitli S.C."/>
            <person name="Pyrih J."/>
            <person name="Halakuc P."/>
            <person name="Pipaliya S.V."/>
            <person name="Vacek V."/>
            <person name="Brzon O."/>
            <person name="Soukal P."/>
            <person name="Eme L."/>
            <person name="Dacks J.B."/>
            <person name="Karnkowska A."/>
            <person name="Elias M."/>
            <person name="Hampl V."/>
        </authorList>
    </citation>
    <scope>NUCLEOTIDE SEQUENCE [LARGE SCALE GENOMIC DNA]</scope>
    <source>
        <strain evidence="3">NAU3</strain>
        <tissue evidence="3">Gut</tissue>
    </source>
</reference>
<keyword evidence="4" id="KW-1185">Reference proteome</keyword>
<feature type="transmembrane region" description="Helical" evidence="2">
    <location>
        <begin position="124"/>
        <end position="149"/>
    </location>
</feature>
<sequence length="191" mass="21419">MQSDKPSAIISLHFSGKVSGSYDFVVEEREKEVVFTVVVAFPATTALTKAFVVVGDDRILTHNTTYTIKSITTTPRSESIPILMNDTISFHIPESLYVPPEEPDDPEPDPKEPMSPEMKKLLSWLIPLTASLFVALVVVIVLTMLVVRLHRRLVNSQMKFQPMEKDMDVLKVLDQPPIVELAIDSETEDIL</sequence>
<comment type="caution">
    <text evidence="3">The sequence shown here is derived from an EMBL/GenBank/DDBJ whole genome shotgun (WGS) entry which is preliminary data.</text>
</comment>
<protein>
    <submittedName>
        <fullName evidence="3">Uncharacterized protein</fullName>
    </submittedName>
</protein>
<name>A0ABQ9XNJ3_9EUKA</name>
<evidence type="ECO:0000256" key="2">
    <source>
        <dbReference type="SAM" id="Phobius"/>
    </source>
</evidence>
<evidence type="ECO:0000256" key="1">
    <source>
        <dbReference type="SAM" id="MobiDB-lite"/>
    </source>
</evidence>
<dbReference type="EMBL" id="JARBJD010000097">
    <property type="protein sequence ID" value="KAK2952952.1"/>
    <property type="molecule type" value="Genomic_DNA"/>
</dbReference>
<proteinExistence type="predicted"/>
<accession>A0ABQ9XNJ3</accession>
<keyword evidence="2" id="KW-0812">Transmembrane</keyword>
<organism evidence="3 4">
    <name type="scientific">Blattamonas nauphoetae</name>
    <dbReference type="NCBI Taxonomy" id="2049346"/>
    <lineage>
        <taxon>Eukaryota</taxon>
        <taxon>Metamonada</taxon>
        <taxon>Preaxostyla</taxon>
        <taxon>Oxymonadida</taxon>
        <taxon>Blattamonas</taxon>
    </lineage>
</organism>
<feature type="region of interest" description="Disordered" evidence="1">
    <location>
        <begin position="96"/>
        <end position="115"/>
    </location>
</feature>
<evidence type="ECO:0000313" key="4">
    <source>
        <dbReference type="Proteomes" id="UP001281761"/>
    </source>
</evidence>
<gene>
    <name evidence="3" type="ORF">BLNAU_12128</name>
</gene>
<keyword evidence="2" id="KW-1133">Transmembrane helix</keyword>
<keyword evidence="2" id="KW-0472">Membrane</keyword>
<dbReference type="Proteomes" id="UP001281761">
    <property type="component" value="Unassembled WGS sequence"/>
</dbReference>